<reference evidence="1 2" key="1">
    <citation type="journal article" date="2019" name="Int. J. Syst. Evol. Microbiol.">
        <title>The Global Catalogue of Microorganisms (GCM) 10K type strain sequencing project: providing services to taxonomists for standard genome sequencing and annotation.</title>
        <authorList>
            <consortium name="The Broad Institute Genomics Platform"/>
            <consortium name="The Broad Institute Genome Sequencing Center for Infectious Disease"/>
            <person name="Wu L."/>
            <person name="Ma J."/>
        </authorList>
    </citation>
    <scope>NUCLEOTIDE SEQUENCE [LARGE SCALE GENOMIC DNA]</scope>
    <source>
        <strain evidence="1 2">CGMCC 1.12859</strain>
    </source>
</reference>
<gene>
    <name evidence="1" type="ORF">ACFSAU_13945</name>
</gene>
<protein>
    <submittedName>
        <fullName evidence="1">DUF1059 domain-containing protein</fullName>
    </submittedName>
</protein>
<sequence>MAHQYACGECEFMVRSENDDEVIDLVRNHAESAHDMQVAADDVRAGWESVGAGAQD</sequence>
<name>A0ABD6BTZ7_9EURY</name>
<dbReference type="EMBL" id="JBHUCZ010000012">
    <property type="protein sequence ID" value="MFD1568593.1"/>
    <property type="molecule type" value="Genomic_DNA"/>
</dbReference>
<dbReference type="Pfam" id="PF06348">
    <property type="entry name" value="DUF1059"/>
    <property type="match status" value="1"/>
</dbReference>
<organism evidence="1 2">
    <name type="scientific">Halolamina litorea</name>
    <dbReference type="NCBI Taxonomy" id="1515593"/>
    <lineage>
        <taxon>Archaea</taxon>
        <taxon>Methanobacteriati</taxon>
        <taxon>Methanobacteriota</taxon>
        <taxon>Stenosarchaea group</taxon>
        <taxon>Halobacteria</taxon>
        <taxon>Halobacteriales</taxon>
        <taxon>Haloferacaceae</taxon>
    </lineage>
</organism>
<proteinExistence type="predicted"/>
<evidence type="ECO:0000313" key="2">
    <source>
        <dbReference type="Proteomes" id="UP001597139"/>
    </source>
</evidence>
<dbReference type="InterPro" id="IPR009409">
    <property type="entry name" value="DUF1059"/>
</dbReference>
<comment type="caution">
    <text evidence="1">The sequence shown here is derived from an EMBL/GenBank/DDBJ whole genome shotgun (WGS) entry which is preliminary data.</text>
</comment>
<dbReference type="AlphaFoldDB" id="A0ABD6BTZ7"/>
<dbReference type="RefSeq" id="WP_379822424.1">
    <property type="nucleotide sequence ID" value="NZ_JBHUCZ010000012.1"/>
</dbReference>
<evidence type="ECO:0000313" key="1">
    <source>
        <dbReference type="EMBL" id="MFD1568593.1"/>
    </source>
</evidence>
<keyword evidence="2" id="KW-1185">Reference proteome</keyword>
<dbReference type="Proteomes" id="UP001597139">
    <property type="component" value="Unassembled WGS sequence"/>
</dbReference>
<accession>A0ABD6BTZ7</accession>